<organism evidence="1 2">
    <name type="scientific">Portunus trituberculatus</name>
    <name type="common">Swimming crab</name>
    <name type="synonym">Neptunus trituberculatus</name>
    <dbReference type="NCBI Taxonomy" id="210409"/>
    <lineage>
        <taxon>Eukaryota</taxon>
        <taxon>Metazoa</taxon>
        <taxon>Ecdysozoa</taxon>
        <taxon>Arthropoda</taxon>
        <taxon>Crustacea</taxon>
        <taxon>Multicrustacea</taxon>
        <taxon>Malacostraca</taxon>
        <taxon>Eumalacostraca</taxon>
        <taxon>Eucarida</taxon>
        <taxon>Decapoda</taxon>
        <taxon>Pleocyemata</taxon>
        <taxon>Brachyura</taxon>
        <taxon>Eubrachyura</taxon>
        <taxon>Portunoidea</taxon>
        <taxon>Portunidae</taxon>
        <taxon>Portuninae</taxon>
        <taxon>Portunus</taxon>
    </lineage>
</organism>
<gene>
    <name evidence="1" type="ORF">E2C01_054632</name>
</gene>
<sequence length="164" mass="18512">MHQKYVPQKNSQNSRLLREALVEGNPPSHSDLKMTSRGPGQPPHENLIVFCVSPYIKVTQKLAPGASETTYWDYNGRERWLPWTGYLVPVQTSRFKNRPHMIRIKQTTHAPSALRPELLGRTCGFSNGRVEHGGSRYHFPSPVWGGGHRHCLQTTGSGEAKQET</sequence>
<proteinExistence type="predicted"/>
<reference evidence="1 2" key="1">
    <citation type="submission" date="2019-05" db="EMBL/GenBank/DDBJ databases">
        <title>Another draft genome of Portunus trituberculatus and its Hox gene families provides insights of decapod evolution.</title>
        <authorList>
            <person name="Jeong J.-H."/>
            <person name="Song I."/>
            <person name="Kim S."/>
            <person name="Choi T."/>
            <person name="Kim D."/>
            <person name="Ryu S."/>
            <person name="Kim W."/>
        </authorList>
    </citation>
    <scope>NUCLEOTIDE SEQUENCE [LARGE SCALE GENOMIC DNA]</scope>
    <source>
        <tissue evidence="1">Muscle</tissue>
    </source>
</reference>
<keyword evidence="2" id="KW-1185">Reference proteome</keyword>
<protein>
    <submittedName>
        <fullName evidence="1">Uncharacterized protein</fullName>
    </submittedName>
</protein>
<accession>A0A5B7GK53</accession>
<dbReference type="AlphaFoldDB" id="A0A5B7GK53"/>
<evidence type="ECO:0000313" key="1">
    <source>
        <dbReference type="EMBL" id="MPC60580.1"/>
    </source>
</evidence>
<name>A0A5B7GK53_PORTR</name>
<evidence type="ECO:0000313" key="2">
    <source>
        <dbReference type="Proteomes" id="UP000324222"/>
    </source>
</evidence>
<dbReference type="EMBL" id="VSRR010017673">
    <property type="protein sequence ID" value="MPC60580.1"/>
    <property type="molecule type" value="Genomic_DNA"/>
</dbReference>
<dbReference type="Proteomes" id="UP000324222">
    <property type="component" value="Unassembled WGS sequence"/>
</dbReference>
<comment type="caution">
    <text evidence="1">The sequence shown here is derived from an EMBL/GenBank/DDBJ whole genome shotgun (WGS) entry which is preliminary data.</text>
</comment>